<evidence type="ECO:0000256" key="7">
    <source>
        <dbReference type="SAM" id="SignalP"/>
    </source>
</evidence>
<keyword evidence="3" id="KW-0597">Phosphoprotein</keyword>
<dbReference type="EMBL" id="FMAR01000024">
    <property type="protein sequence ID" value="SCC63459.1"/>
    <property type="molecule type" value="Genomic_DNA"/>
</dbReference>
<dbReference type="PROSITE" id="PS51257">
    <property type="entry name" value="PROKAR_LIPOPROTEIN"/>
    <property type="match status" value="1"/>
</dbReference>
<evidence type="ECO:0000256" key="2">
    <source>
        <dbReference type="ARBA" id="ARBA00012438"/>
    </source>
</evidence>
<dbReference type="SMART" id="SM00387">
    <property type="entry name" value="HATPase_c"/>
    <property type="match status" value="1"/>
</dbReference>
<sequence>MPLLARFTTIFLIVLLSCSGGVFAQAPADSLQKALQGHPAQDTLRVNLLNQLARLLVTQDIAGASKYSQEALELATQLHFDKGIIYAMRNQGLGANFKGNLDQQMALTIAAMKIAERMHDPQLMAVLLNDQGNIYIEENNAAKGLPYLLQSLKLKEQLKDKAEIAKTLNNIGSVYLSEGVADSAMYYLRRSAVIKKAINDRHGLAFTYENIGLSYALLHQYPMALRFQQMAKQYYEETNNKQGLAKAFIELGETSTHLRNFRAASNYFAQADSMNKALKNPKNEMMLYKSRSLLDSARGDFVSALKNYKQFATLNANYFDVQKDQYITNTTEKYESEKKQRENILLLKEQQDHLTTIRHQRMFEVTGLLLLLVLTGVTILVFRLNRQLNIKNAESSEQNKIITEQNEKLENLVMVKDRIFSVISHDLRSPLAILDGLLFLLRDEKIPPEQFRLYTNELWRDTKNTSYMMDNLLQWASSQMKGIRLKRDDFDLAEALHQEFDLLCTLARQKDVDLFSELEGPIMVYADMDMIKMVLRNLISNAVKFTPAGGRIRIFATRQENMVEVFVEDNGTGIPESEHSKIFSHLYYSTYGTQNEKGCGLGLPLSKEFIEQNQGSIRFTSAAGQGTTFAFTVPIAEEEIYSSDPVLNRFVHRVAETK</sequence>
<dbReference type="InterPro" id="IPR004358">
    <property type="entry name" value="Sig_transdc_His_kin-like_C"/>
</dbReference>
<dbReference type="STRING" id="1335309.GA0116948_1242"/>
<dbReference type="GO" id="GO:0000155">
    <property type="term" value="F:phosphorelay sensor kinase activity"/>
    <property type="evidence" value="ECO:0007669"/>
    <property type="project" value="InterPro"/>
</dbReference>
<accession>A0A1C4G5J0</accession>
<dbReference type="CDD" id="cd00082">
    <property type="entry name" value="HisKA"/>
    <property type="match status" value="1"/>
</dbReference>
<evidence type="ECO:0000256" key="3">
    <source>
        <dbReference type="ARBA" id="ARBA00022553"/>
    </source>
</evidence>
<gene>
    <name evidence="9" type="ORF">GA0116948_1242</name>
</gene>
<dbReference type="InterPro" id="IPR019734">
    <property type="entry name" value="TPR_rpt"/>
</dbReference>
<dbReference type="CDD" id="cd00075">
    <property type="entry name" value="HATPase"/>
    <property type="match status" value="1"/>
</dbReference>
<evidence type="ECO:0000313" key="10">
    <source>
        <dbReference type="Proteomes" id="UP000242818"/>
    </source>
</evidence>
<evidence type="ECO:0000313" key="9">
    <source>
        <dbReference type="EMBL" id="SCC63459.1"/>
    </source>
</evidence>
<name>A0A1C4G5J0_9BACT</name>
<proteinExistence type="predicted"/>
<dbReference type="Gene3D" id="1.25.40.10">
    <property type="entry name" value="Tetratricopeptide repeat domain"/>
    <property type="match status" value="1"/>
</dbReference>
<dbReference type="SUPFAM" id="SSF48452">
    <property type="entry name" value="TPR-like"/>
    <property type="match status" value="1"/>
</dbReference>
<dbReference type="PROSITE" id="PS50109">
    <property type="entry name" value="HIS_KIN"/>
    <property type="match status" value="1"/>
</dbReference>
<dbReference type="PANTHER" id="PTHR43547:SF2">
    <property type="entry name" value="HYBRID SIGNAL TRANSDUCTION HISTIDINE KINASE C"/>
    <property type="match status" value="1"/>
</dbReference>
<keyword evidence="7" id="KW-0732">Signal</keyword>
<dbReference type="InterPro" id="IPR005467">
    <property type="entry name" value="His_kinase_dom"/>
</dbReference>
<keyword evidence="6" id="KW-0472">Membrane</keyword>
<dbReference type="InterPro" id="IPR003661">
    <property type="entry name" value="HisK_dim/P_dom"/>
</dbReference>
<dbReference type="Pfam" id="PF00512">
    <property type="entry name" value="HisKA"/>
    <property type="match status" value="1"/>
</dbReference>
<dbReference type="SUPFAM" id="SSF55874">
    <property type="entry name" value="ATPase domain of HSP90 chaperone/DNA topoisomerase II/histidine kinase"/>
    <property type="match status" value="1"/>
</dbReference>
<dbReference type="Pfam" id="PF02518">
    <property type="entry name" value="HATPase_c"/>
    <property type="match status" value="1"/>
</dbReference>
<dbReference type="PRINTS" id="PR00344">
    <property type="entry name" value="BCTRLSENSOR"/>
</dbReference>
<feature type="chain" id="PRO_5008692396" description="histidine kinase" evidence="7">
    <location>
        <begin position="25"/>
        <end position="658"/>
    </location>
</feature>
<feature type="transmembrane region" description="Helical" evidence="6">
    <location>
        <begin position="362"/>
        <end position="382"/>
    </location>
</feature>
<feature type="domain" description="Histidine kinase" evidence="8">
    <location>
        <begin position="422"/>
        <end position="637"/>
    </location>
</feature>
<dbReference type="OrthoDB" id="9781208at2"/>
<evidence type="ECO:0000256" key="1">
    <source>
        <dbReference type="ARBA" id="ARBA00000085"/>
    </source>
</evidence>
<keyword evidence="6" id="KW-1133">Transmembrane helix</keyword>
<dbReference type="FunFam" id="3.30.565.10:FF:000006">
    <property type="entry name" value="Sensor histidine kinase WalK"/>
    <property type="match status" value="1"/>
</dbReference>
<dbReference type="PANTHER" id="PTHR43547">
    <property type="entry name" value="TWO-COMPONENT HISTIDINE KINASE"/>
    <property type="match status" value="1"/>
</dbReference>
<evidence type="ECO:0000256" key="6">
    <source>
        <dbReference type="SAM" id="Phobius"/>
    </source>
</evidence>
<dbReference type="Proteomes" id="UP000242818">
    <property type="component" value="Unassembled WGS sequence"/>
</dbReference>
<dbReference type="SMART" id="SM00388">
    <property type="entry name" value="HisKA"/>
    <property type="match status" value="1"/>
</dbReference>
<feature type="signal peptide" evidence="7">
    <location>
        <begin position="1"/>
        <end position="24"/>
    </location>
</feature>
<comment type="catalytic activity">
    <reaction evidence="1">
        <text>ATP + protein L-histidine = ADP + protein N-phospho-L-histidine.</text>
        <dbReference type="EC" id="2.7.13.3"/>
    </reaction>
</comment>
<evidence type="ECO:0000256" key="4">
    <source>
        <dbReference type="ARBA" id="ARBA00022679"/>
    </source>
</evidence>
<dbReference type="Gene3D" id="3.30.565.10">
    <property type="entry name" value="Histidine kinase-like ATPase, C-terminal domain"/>
    <property type="match status" value="1"/>
</dbReference>
<organism evidence="9 10">
    <name type="scientific">Chitinophaga costaii</name>
    <dbReference type="NCBI Taxonomy" id="1335309"/>
    <lineage>
        <taxon>Bacteria</taxon>
        <taxon>Pseudomonadati</taxon>
        <taxon>Bacteroidota</taxon>
        <taxon>Chitinophagia</taxon>
        <taxon>Chitinophagales</taxon>
        <taxon>Chitinophagaceae</taxon>
        <taxon>Chitinophaga</taxon>
    </lineage>
</organism>
<dbReference type="InterPro" id="IPR003594">
    <property type="entry name" value="HATPase_dom"/>
</dbReference>
<dbReference type="InterPro" id="IPR036890">
    <property type="entry name" value="HATPase_C_sf"/>
</dbReference>
<dbReference type="EC" id="2.7.13.3" evidence="2"/>
<dbReference type="AlphaFoldDB" id="A0A1C4G5J0"/>
<dbReference type="InterPro" id="IPR036097">
    <property type="entry name" value="HisK_dim/P_sf"/>
</dbReference>
<dbReference type="Gene3D" id="1.10.287.130">
    <property type="match status" value="1"/>
</dbReference>
<dbReference type="RefSeq" id="WP_089715573.1">
    <property type="nucleotide sequence ID" value="NZ_FMAR01000024.1"/>
</dbReference>
<dbReference type="InterPro" id="IPR011990">
    <property type="entry name" value="TPR-like_helical_dom_sf"/>
</dbReference>
<keyword evidence="4" id="KW-0808">Transferase</keyword>
<reference evidence="9 10" key="1">
    <citation type="submission" date="2016-08" db="EMBL/GenBank/DDBJ databases">
        <authorList>
            <person name="Seilhamer J.J."/>
        </authorList>
    </citation>
    <scope>NUCLEOTIDE SEQUENCE [LARGE SCALE GENOMIC DNA]</scope>
    <source>
        <strain evidence="9 10">A37T2</strain>
    </source>
</reference>
<evidence type="ECO:0000256" key="5">
    <source>
        <dbReference type="ARBA" id="ARBA00022777"/>
    </source>
</evidence>
<keyword evidence="6" id="KW-0812">Transmembrane</keyword>
<keyword evidence="5 9" id="KW-0418">Kinase</keyword>
<dbReference type="SUPFAM" id="SSF47384">
    <property type="entry name" value="Homodimeric domain of signal transducing histidine kinase"/>
    <property type="match status" value="1"/>
</dbReference>
<evidence type="ECO:0000259" key="8">
    <source>
        <dbReference type="PROSITE" id="PS50109"/>
    </source>
</evidence>
<protein>
    <recommendedName>
        <fullName evidence="2">histidine kinase</fullName>
        <ecNumber evidence="2">2.7.13.3</ecNumber>
    </recommendedName>
</protein>
<keyword evidence="10" id="KW-1185">Reference proteome</keyword>
<dbReference type="SMART" id="SM00028">
    <property type="entry name" value="TPR"/>
    <property type="match status" value="4"/>
</dbReference>